<dbReference type="PANTHER" id="PTHR12628">
    <property type="entry name" value="POLYCOMB-LIKE TRANSCRIPTION FACTOR"/>
    <property type="match status" value="1"/>
</dbReference>
<dbReference type="RefSeq" id="XP_007509772.1">
    <property type="nucleotide sequence ID" value="XM_007509710.1"/>
</dbReference>
<dbReference type="STRING" id="41875.K8EKZ6"/>
<dbReference type="Gene3D" id="2.30.30.1150">
    <property type="match status" value="1"/>
</dbReference>
<dbReference type="AlphaFoldDB" id="K8EKZ6"/>
<evidence type="ECO:0000256" key="1">
    <source>
        <dbReference type="ARBA" id="ARBA00004123"/>
    </source>
</evidence>
<keyword evidence="8" id="KW-0804">Transcription</keyword>
<feature type="compositionally biased region" description="Basic residues" evidence="11">
    <location>
        <begin position="35"/>
        <end position="46"/>
    </location>
</feature>
<feature type="region of interest" description="Disordered" evidence="11">
    <location>
        <begin position="256"/>
        <end position="321"/>
    </location>
</feature>
<name>K8EKZ6_9CHLO</name>
<feature type="compositionally biased region" description="Low complexity" evidence="11">
    <location>
        <begin position="425"/>
        <end position="449"/>
    </location>
</feature>
<evidence type="ECO:0000256" key="6">
    <source>
        <dbReference type="ARBA" id="ARBA00023125"/>
    </source>
</evidence>
<feature type="compositionally biased region" description="Low complexity" evidence="11">
    <location>
        <begin position="290"/>
        <end position="319"/>
    </location>
</feature>
<proteinExistence type="predicted"/>
<dbReference type="KEGG" id="bpg:Bathy12g00500"/>
<dbReference type="PROSITE" id="PS01359">
    <property type="entry name" value="ZF_PHD_1"/>
    <property type="match status" value="1"/>
</dbReference>
<dbReference type="PROSITE" id="PS50016">
    <property type="entry name" value="ZF_PHD_2"/>
    <property type="match status" value="1"/>
</dbReference>
<gene>
    <name evidence="13" type="ordered locus">Bathy12g00500</name>
</gene>
<comment type="subcellular location">
    <subcellularLocation>
        <location evidence="1">Nucleus</location>
    </subcellularLocation>
</comment>
<organism evidence="13 14">
    <name type="scientific">Bathycoccus prasinos</name>
    <dbReference type="NCBI Taxonomy" id="41875"/>
    <lineage>
        <taxon>Eukaryota</taxon>
        <taxon>Viridiplantae</taxon>
        <taxon>Chlorophyta</taxon>
        <taxon>Mamiellophyceae</taxon>
        <taxon>Mamiellales</taxon>
        <taxon>Bathycoccaceae</taxon>
        <taxon>Bathycoccus</taxon>
    </lineage>
</organism>
<evidence type="ECO:0000256" key="9">
    <source>
        <dbReference type="ARBA" id="ARBA00023242"/>
    </source>
</evidence>
<dbReference type="InterPro" id="IPR045876">
    <property type="entry name" value="PRHA-like_PHD-finger"/>
</dbReference>
<dbReference type="InterPro" id="IPR001965">
    <property type="entry name" value="Znf_PHD"/>
</dbReference>
<feature type="compositionally biased region" description="Basic and acidic residues" evidence="11">
    <location>
        <begin position="11"/>
        <end position="20"/>
    </location>
</feature>
<evidence type="ECO:0000256" key="8">
    <source>
        <dbReference type="ARBA" id="ARBA00023163"/>
    </source>
</evidence>
<dbReference type="OrthoDB" id="1903104at2759"/>
<dbReference type="GO" id="GO:0003682">
    <property type="term" value="F:chromatin binding"/>
    <property type="evidence" value="ECO:0007669"/>
    <property type="project" value="TreeGrafter"/>
</dbReference>
<feature type="compositionally biased region" description="Acidic residues" evidence="11">
    <location>
        <begin position="259"/>
        <end position="273"/>
    </location>
</feature>
<feature type="compositionally biased region" description="Basic and acidic residues" evidence="11">
    <location>
        <begin position="354"/>
        <end position="366"/>
    </location>
</feature>
<feature type="compositionally biased region" description="Basic and acidic residues" evidence="11">
    <location>
        <begin position="274"/>
        <end position="283"/>
    </location>
</feature>
<dbReference type="Proteomes" id="UP000198341">
    <property type="component" value="Chromosome 12"/>
</dbReference>
<protein>
    <recommendedName>
        <fullName evidence="12">PHD-type domain-containing protein</fullName>
    </recommendedName>
</protein>
<feature type="domain" description="PHD-type" evidence="12">
    <location>
        <begin position="151"/>
        <end position="209"/>
    </location>
</feature>
<dbReference type="Pfam" id="PF00628">
    <property type="entry name" value="PHD"/>
    <property type="match status" value="1"/>
</dbReference>
<dbReference type="eggNOG" id="KOG4299">
    <property type="taxonomic scope" value="Eukaryota"/>
</dbReference>
<dbReference type="SUPFAM" id="SSF57903">
    <property type="entry name" value="FYVE/PHD zinc finger"/>
    <property type="match status" value="1"/>
</dbReference>
<evidence type="ECO:0000256" key="5">
    <source>
        <dbReference type="ARBA" id="ARBA00023015"/>
    </source>
</evidence>
<dbReference type="SMART" id="SM00249">
    <property type="entry name" value="PHD"/>
    <property type="match status" value="1"/>
</dbReference>
<dbReference type="CDD" id="cd15504">
    <property type="entry name" value="PHD_PRHA_like"/>
    <property type="match status" value="1"/>
</dbReference>
<dbReference type="EMBL" id="FO082267">
    <property type="protein sequence ID" value="CCO18887.1"/>
    <property type="molecule type" value="Genomic_DNA"/>
</dbReference>
<keyword evidence="4" id="KW-0862">Zinc</keyword>
<feature type="compositionally biased region" description="Basic and acidic residues" evidence="11">
    <location>
        <begin position="47"/>
        <end position="58"/>
    </location>
</feature>
<evidence type="ECO:0000313" key="13">
    <source>
        <dbReference type="EMBL" id="CCO18887.1"/>
    </source>
</evidence>
<feature type="compositionally biased region" description="Basic residues" evidence="11">
    <location>
        <begin position="1"/>
        <end position="10"/>
    </location>
</feature>
<reference evidence="13 14" key="1">
    <citation type="submission" date="2011-10" db="EMBL/GenBank/DDBJ databases">
        <authorList>
            <person name="Genoscope - CEA"/>
        </authorList>
    </citation>
    <scope>NUCLEOTIDE SEQUENCE [LARGE SCALE GENOMIC DNA]</scope>
    <source>
        <strain evidence="13 14">RCC 1105</strain>
    </source>
</reference>
<dbReference type="GO" id="GO:0045814">
    <property type="term" value="P:negative regulation of gene expression, epigenetic"/>
    <property type="evidence" value="ECO:0007669"/>
    <property type="project" value="TreeGrafter"/>
</dbReference>
<evidence type="ECO:0000313" key="14">
    <source>
        <dbReference type="Proteomes" id="UP000198341"/>
    </source>
</evidence>
<feature type="region of interest" description="Disordered" evidence="11">
    <location>
        <begin position="1"/>
        <end position="60"/>
    </location>
</feature>
<dbReference type="GO" id="GO:0005634">
    <property type="term" value="C:nucleus"/>
    <property type="evidence" value="ECO:0007669"/>
    <property type="project" value="UniProtKB-SubCell"/>
</dbReference>
<evidence type="ECO:0000256" key="11">
    <source>
        <dbReference type="SAM" id="MobiDB-lite"/>
    </source>
</evidence>
<feature type="compositionally biased region" description="Acidic residues" evidence="11">
    <location>
        <begin position="21"/>
        <end position="30"/>
    </location>
</feature>
<accession>K8EKZ6</accession>
<evidence type="ECO:0000256" key="2">
    <source>
        <dbReference type="ARBA" id="ARBA00022723"/>
    </source>
</evidence>
<dbReference type="InterPro" id="IPR011011">
    <property type="entry name" value="Znf_FYVE_PHD"/>
</dbReference>
<keyword evidence="5" id="KW-0805">Transcription regulation</keyword>
<sequence length="464" mass="53069">MVKTRRKRRLTTREKHQQPREEEEEEEEEEERRTILKKKKKRKKRNTKNDSKHEDALKAAEGVQKARTQICVQLSALRRSQAYLDTYTLDGWRSSNQEKLKPIAELAKKREDIFFRKLKVRELFEKLNYDEKKLEKFKCKEDEDGEIECEDVVCCECGSGECNEEENDVVFCDGYCDLAYHMKCVKPPLKPEDIPKGDEGWLCPLCDCRVDVIYYLNLDYDQRLDIETCTHLDVFKKEQDMFDKGIIPGTSRFHLHGENEEDVWPSDESEDEDFKEKNEKDDGKDDSDESLSGSAVVPQSSSASDDSENSSSSSSSDSAIIIEGPRRRTKVDYVKLNGDLFGDAVLDGDEEEKQDAKVKPMADRRTQLAALVALNKKEKNQSSSGENKKGKAARNKTASPVKTKGTQRNGNGGNNRRRKRRGRETTTTTTTTTKATKTKASALLSSKSTKANEKKKKKKMKMNK</sequence>
<feature type="compositionally biased region" description="Basic residues" evidence="11">
    <location>
        <begin position="453"/>
        <end position="464"/>
    </location>
</feature>
<evidence type="ECO:0000256" key="4">
    <source>
        <dbReference type="ARBA" id="ARBA00022833"/>
    </source>
</evidence>
<dbReference type="GeneID" id="19012632"/>
<keyword evidence="6" id="KW-0238">DNA-binding</keyword>
<dbReference type="PANTHER" id="PTHR12628:SF10">
    <property type="entry name" value="HOMEOBOX DOMAIN-CONTAINING PROTEIN"/>
    <property type="match status" value="1"/>
</dbReference>
<dbReference type="InterPro" id="IPR019787">
    <property type="entry name" value="Znf_PHD-finger"/>
</dbReference>
<keyword evidence="14" id="KW-1185">Reference proteome</keyword>
<keyword evidence="2" id="KW-0479">Metal-binding</keyword>
<feature type="region of interest" description="Disordered" evidence="11">
    <location>
        <begin position="341"/>
        <end position="464"/>
    </location>
</feature>
<evidence type="ECO:0000256" key="10">
    <source>
        <dbReference type="PROSITE-ProRule" id="PRU00146"/>
    </source>
</evidence>
<dbReference type="GO" id="GO:0008270">
    <property type="term" value="F:zinc ion binding"/>
    <property type="evidence" value="ECO:0007669"/>
    <property type="project" value="UniProtKB-KW"/>
</dbReference>
<dbReference type="InterPro" id="IPR019786">
    <property type="entry name" value="Zinc_finger_PHD-type_CS"/>
</dbReference>
<keyword evidence="3 10" id="KW-0863">Zinc-finger</keyword>
<dbReference type="GO" id="GO:0003677">
    <property type="term" value="F:DNA binding"/>
    <property type="evidence" value="ECO:0007669"/>
    <property type="project" value="UniProtKB-KW"/>
</dbReference>
<keyword evidence="7" id="KW-0371">Homeobox</keyword>
<evidence type="ECO:0000256" key="7">
    <source>
        <dbReference type="ARBA" id="ARBA00023155"/>
    </source>
</evidence>
<evidence type="ECO:0000256" key="3">
    <source>
        <dbReference type="ARBA" id="ARBA00022771"/>
    </source>
</evidence>
<evidence type="ECO:0000259" key="12">
    <source>
        <dbReference type="PROSITE" id="PS50016"/>
    </source>
</evidence>
<keyword evidence="9" id="KW-0539">Nucleus</keyword>